<evidence type="ECO:0000259" key="6">
    <source>
        <dbReference type="PROSITE" id="PS50805"/>
    </source>
</evidence>
<feature type="domain" description="SCAN box" evidence="5">
    <location>
        <begin position="114"/>
        <end position="195"/>
    </location>
</feature>
<dbReference type="SMART" id="SM00431">
    <property type="entry name" value="SCAN"/>
    <property type="match status" value="1"/>
</dbReference>
<evidence type="ECO:0000256" key="1">
    <source>
        <dbReference type="ARBA" id="ARBA00023015"/>
    </source>
</evidence>
<keyword evidence="8" id="KW-1185">Reference proteome</keyword>
<feature type="compositionally biased region" description="Acidic residues" evidence="4">
    <location>
        <begin position="281"/>
        <end position="290"/>
    </location>
</feature>
<keyword evidence="2" id="KW-0804">Transcription</keyword>
<protein>
    <submittedName>
        <fullName evidence="7">Uncharacterized protein</fullName>
    </submittedName>
</protein>
<keyword evidence="1" id="KW-0805">Transcription regulation</keyword>
<feature type="region of interest" description="Disordered" evidence="4">
    <location>
        <begin position="246"/>
        <end position="307"/>
    </location>
</feature>
<dbReference type="PROSITE" id="PS50804">
    <property type="entry name" value="SCAN_BOX"/>
    <property type="match status" value="1"/>
</dbReference>
<name>A0A151PBU2_ALLMI</name>
<dbReference type="InterPro" id="IPR050916">
    <property type="entry name" value="SCAN-C2H2_zinc_finger"/>
</dbReference>
<keyword evidence="3" id="KW-0539">Nucleus</keyword>
<dbReference type="PANTHER" id="PTHR45935">
    <property type="entry name" value="PROTEIN ZBED8-RELATED"/>
    <property type="match status" value="1"/>
</dbReference>
<evidence type="ECO:0000313" key="7">
    <source>
        <dbReference type="EMBL" id="KYO46508.1"/>
    </source>
</evidence>
<dbReference type="AlphaFoldDB" id="A0A151PBU2"/>
<dbReference type="EMBL" id="AKHW03000499">
    <property type="protein sequence ID" value="KYO46508.1"/>
    <property type="molecule type" value="Genomic_DNA"/>
</dbReference>
<dbReference type="SUPFAM" id="SSF109640">
    <property type="entry name" value="KRAB domain (Kruppel-associated box)"/>
    <property type="match status" value="1"/>
</dbReference>
<organism evidence="7 8">
    <name type="scientific">Alligator mississippiensis</name>
    <name type="common">American alligator</name>
    <dbReference type="NCBI Taxonomy" id="8496"/>
    <lineage>
        <taxon>Eukaryota</taxon>
        <taxon>Metazoa</taxon>
        <taxon>Chordata</taxon>
        <taxon>Craniata</taxon>
        <taxon>Vertebrata</taxon>
        <taxon>Euteleostomi</taxon>
        <taxon>Archelosauria</taxon>
        <taxon>Archosauria</taxon>
        <taxon>Crocodylia</taxon>
        <taxon>Alligatoridae</taxon>
        <taxon>Alligatorinae</taxon>
        <taxon>Alligator</taxon>
    </lineage>
</organism>
<comment type="caution">
    <text evidence="7">The sequence shown here is derived from an EMBL/GenBank/DDBJ whole genome shotgun (WGS) entry which is preliminary data.</text>
</comment>
<gene>
    <name evidence="7" type="ORF">Y1Q_0018310</name>
</gene>
<dbReference type="SUPFAM" id="SSF47353">
    <property type="entry name" value="Retrovirus capsid dimerization domain-like"/>
    <property type="match status" value="1"/>
</dbReference>
<dbReference type="GO" id="GO:0006355">
    <property type="term" value="P:regulation of DNA-templated transcription"/>
    <property type="evidence" value="ECO:0007669"/>
    <property type="project" value="InterPro"/>
</dbReference>
<evidence type="ECO:0000256" key="2">
    <source>
        <dbReference type="ARBA" id="ARBA00023163"/>
    </source>
</evidence>
<dbReference type="Proteomes" id="UP000050525">
    <property type="component" value="Unassembled WGS sequence"/>
</dbReference>
<feature type="region of interest" description="Disordered" evidence="4">
    <location>
        <begin position="332"/>
        <end position="354"/>
    </location>
</feature>
<proteinExistence type="predicted"/>
<feature type="domain" description="KRAB" evidence="6">
    <location>
        <begin position="364"/>
        <end position="407"/>
    </location>
</feature>
<evidence type="ECO:0000256" key="3">
    <source>
        <dbReference type="ARBA" id="ARBA00023242"/>
    </source>
</evidence>
<dbReference type="PANTHER" id="PTHR45935:SF15">
    <property type="entry name" value="SCAN BOX DOMAIN-CONTAINING PROTEIN"/>
    <property type="match status" value="1"/>
</dbReference>
<dbReference type="CDD" id="cd07765">
    <property type="entry name" value="KRAB_A-box"/>
    <property type="match status" value="1"/>
</dbReference>
<feature type="compositionally biased region" description="Basic and acidic residues" evidence="4">
    <location>
        <begin position="247"/>
        <end position="267"/>
    </location>
</feature>
<dbReference type="CDD" id="cd07936">
    <property type="entry name" value="SCAN"/>
    <property type="match status" value="1"/>
</dbReference>
<sequence length="407" mass="45493">MAAELEPVAVVDLPFAALVQPEVKMEEQDPGGLWKGAEGAGKVPRVIQAGASRASPWRSALQPVKQQMAEPVQSQEIQGQEVKQAVQLPSEVKLLSETTLLAPGDDLPTPETWRQCFRGLCYQEAEGPQEVCSRLWELCCHWLEPQCRSKEQILELVVLEQFLAILPQEMQSWEWGRSVETCAEAVALAQGFQLEQAEDEKLQVTVHVKIEEVSSDKMQYAGALQEPGDCWLEQAKAHPADVFLEEAGEKETSGPWDKPPRIPKEEPLPNQESDSPKTEETWDWSADESSSDWWPGQGPSPGAGAGALSIAKHLPLEERPVNLELLRISPGRLEESGSRTPEPGQVQKGQDRPPKLGETLELWEVFENVALHFTRTEWELLEDEDKVLYRDQMLRNYQALVSLVLSS</sequence>
<dbReference type="Pfam" id="PF02023">
    <property type="entry name" value="SCAN"/>
    <property type="match status" value="1"/>
</dbReference>
<dbReference type="InterPro" id="IPR036051">
    <property type="entry name" value="KRAB_dom_sf"/>
</dbReference>
<evidence type="ECO:0000256" key="4">
    <source>
        <dbReference type="SAM" id="MobiDB-lite"/>
    </source>
</evidence>
<evidence type="ECO:0000313" key="8">
    <source>
        <dbReference type="Proteomes" id="UP000050525"/>
    </source>
</evidence>
<dbReference type="FunFam" id="1.10.4020.10:FF:000001">
    <property type="entry name" value="zinc finger protein 263 isoform X1"/>
    <property type="match status" value="1"/>
</dbReference>
<dbReference type="PROSITE" id="PS50805">
    <property type="entry name" value="KRAB"/>
    <property type="match status" value="1"/>
</dbReference>
<evidence type="ECO:0000259" key="5">
    <source>
        <dbReference type="PROSITE" id="PS50804"/>
    </source>
</evidence>
<dbReference type="Pfam" id="PF01352">
    <property type="entry name" value="KRAB"/>
    <property type="match status" value="1"/>
</dbReference>
<dbReference type="InterPro" id="IPR038269">
    <property type="entry name" value="SCAN_sf"/>
</dbReference>
<accession>A0A151PBU2</accession>
<dbReference type="Gene3D" id="6.10.140.140">
    <property type="match status" value="1"/>
</dbReference>
<reference evidence="7 8" key="1">
    <citation type="journal article" date="2012" name="Genome Biol.">
        <title>Sequencing three crocodilian genomes to illuminate the evolution of archosaurs and amniotes.</title>
        <authorList>
            <person name="St John J.A."/>
            <person name="Braun E.L."/>
            <person name="Isberg S.R."/>
            <person name="Miles L.G."/>
            <person name="Chong A.Y."/>
            <person name="Gongora J."/>
            <person name="Dalzell P."/>
            <person name="Moran C."/>
            <person name="Bed'hom B."/>
            <person name="Abzhanov A."/>
            <person name="Burgess S.C."/>
            <person name="Cooksey A.M."/>
            <person name="Castoe T.A."/>
            <person name="Crawford N.G."/>
            <person name="Densmore L.D."/>
            <person name="Drew J.C."/>
            <person name="Edwards S.V."/>
            <person name="Faircloth B.C."/>
            <person name="Fujita M.K."/>
            <person name="Greenwold M.J."/>
            <person name="Hoffmann F.G."/>
            <person name="Howard J.M."/>
            <person name="Iguchi T."/>
            <person name="Janes D.E."/>
            <person name="Khan S.Y."/>
            <person name="Kohno S."/>
            <person name="de Koning A.J."/>
            <person name="Lance S.L."/>
            <person name="McCarthy F.M."/>
            <person name="McCormack J.E."/>
            <person name="Merchant M.E."/>
            <person name="Peterson D.G."/>
            <person name="Pollock D.D."/>
            <person name="Pourmand N."/>
            <person name="Raney B.J."/>
            <person name="Roessler K.A."/>
            <person name="Sanford J.R."/>
            <person name="Sawyer R.H."/>
            <person name="Schmidt C.J."/>
            <person name="Triplett E.W."/>
            <person name="Tuberville T.D."/>
            <person name="Venegas-Anaya M."/>
            <person name="Howard J.T."/>
            <person name="Jarvis E.D."/>
            <person name="Guillette L.J.Jr."/>
            <person name="Glenn T.C."/>
            <person name="Green R.E."/>
            <person name="Ray D.A."/>
        </authorList>
    </citation>
    <scope>NUCLEOTIDE SEQUENCE [LARGE SCALE GENOMIC DNA]</scope>
    <source>
        <strain evidence="7">KSC_2009_1</strain>
    </source>
</reference>
<dbReference type="Gene3D" id="1.10.4020.10">
    <property type="entry name" value="DNA breaking-rejoining enzymes"/>
    <property type="match status" value="1"/>
</dbReference>
<dbReference type="InterPro" id="IPR001909">
    <property type="entry name" value="KRAB"/>
</dbReference>
<dbReference type="InterPro" id="IPR003309">
    <property type="entry name" value="SCAN_dom"/>
</dbReference>